<sequence length="427" mass="48667">MYAPPGDRPPDMLDVDPSTREVIEPMRAPQTTEVDQSRRSTLIDDVSSTITSDGLIIFRKKFHLPNDLVMVAPKESDRARYPPSGFITMYEMTLRAGLRFSLASELLEIFKACGVPLAQFLCRTVTIIVGLTAFYRERGAKLTVDHLSKMCRLTSDSQGHILCRGKKWLDFSTRDPSKNWSSSFFFVKNDWALSEKWGRLKELPNFPHLGEEEILKTLNFSDTKSLQEELRHISQYVMEEKLFKVGLSIQAGRSHAVRLKKSKKVHETSPNAPRSSSSHPSKGQGENGSSLIKKRRVDDVVGLPSGGEARREVIRPLMINIAAHNSDREIRPLKIPIPEDVLRHVCIGRQRAKEVTIQRMDVESQFDSILDDWNTEFVKGEYKRKLDIKIKEMLTLENQLAECRTELAMISTTLSLQNREANRSRTE</sequence>
<proteinExistence type="predicted"/>
<gene>
    <name evidence="2" type="ORF">IEQ34_014419</name>
</gene>
<dbReference type="Proteomes" id="UP000775213">
    <property type="component" value="Unassembled WGS sequence"/>
</dbReference>
<name>A0AAV7GLY1_DENCH</name>
<organism evidence="2 3">
    <name type="scientific">Dendrobium chrysotoxum</name>
    <name type="common">Orchid</name>
    <dbReference type="NCBI Taxonomy" id="161865"/>
    <lineage>
        <taxon>Eukaryota</taxon>
        <taxon>Viridiplantae</taxon>
        <taxon>Streptophyta</taxon>
        <taxon>Embryophyta</taxon>
        <taxon>Tracheophyta</taxon>
        <taxon>Spermatophyta</taxon>
        <taxon>Magnoliopsida</taxon>
        <taxon>Liliopsida</taxon>
        <taxon>Asparagales</taxon>
        <taxon>Orchidaceae</taxon>
        <taxon>Epidendroideae</taxon>
        <taxon>Malaxideae</taxon>
        <taxon>Dendrobiinae</taxon>
        <taxon>Dendrobium</taxon>
    </lineage>
</organism>
<dbReference type="AlphaFoldDB" id="A0AAV7GLY1"/>
<feature type="region of interest" description="Disordered" evidence="1">
    <location>
        <begin position="258"/>
        <end position="291"/>
    </location>
</feature>
<dbReference type="EMBL" id="JAGFBR010000013">
    <property type="protein sequence ID" value="KAH0456512.1"/>
    <property type="molecule type" value="Genomic_DNA"/>
</dbReference>
<evidence type="ECO:0000256" key="1">
    <source>
        <dbReference type="SAM" id="MobiDB-lite"/>
    </source>
</evidence>
<comment type="caution">
    <text evidence="2">The sequence shown here is derived from an EMBL/GenBank/DDBJ whole genome shotgun (WGS) entry which is preliminary data.</text>
</comment>
<feature type="compositionally biased region" description="Polar residues" evidence="1">
    <location>
        <begin position="268"/>
        <end position="281"/>
    </location>
</feature>
<accession>A0AAV7GLY1</accession>
<protein>
    <submittedName>
        <fullName evidence="2">Uncharacterized protein</fullName>
    </submittedName>
</protein>
<evidence type="ECO:0000313" key="2">
    <source>
        <dbReference type="EMBL" id="KAH0456512.1"/>
    </source>
</evidence>
<reference evidence="2 3" key="1">
    <citation type="journal article" date="2021" name="Hortic Res">
        <title>Chromosome-scale assembly of the Dendrobium chrysotoxum genome enhances the understanding of orchid evolution.</title>
        <authorList>
            <person name="Zhang Y."/>
            <person name="Zhang G.Q."/>
            <person name="Zhang D."/>
            <person name="Liu X.D."/>
            <person name="Xu X.Y."/>
            <person name="Sun W.H."/>
            <person name="Yu X."/>
            <person name="Zhu X."/>
            <person name="Wang Z.W."/>
            <person name="Zhao X."/>
            <person name="Zhong W.Y."/>
            <person name="Chen H."/>
            <person name="Yin W.L."/>
            <person name="Huang T."/>
            <person name="Niu S.C."/>
            <person name="Liu Z.J."/>
        </authorList>
    </citation>
    <scope>NUCLEOTIDE SEQUENCE [LARGE SCALE GENOMIC DNA]</scope>
    <source>
        <strain evidence="2">Lindl</strain>
    </source>
</reference>
<evidence type="ECO:0000313" key="3">
    <source>
        <dbReference type="Proteomes" id="UP000775213"/>
    </source>
</evidence>
<keyword evidence="3" id="KW-1185">Reference proteome</keyword>